<gene>
    <name evidence="2" type="ORF">B1A_03288</name>
</gene>
<accession>T1C761</accession>
<feature type="domain" description="Reverse transcriptase" evidence="1">
    <location>
        <begin position="18"/>
        <end position="84"/>
    </location>
</feature>
<name>T1C761_9ZZZZ</name>
<dbReference type="InterPro" id="IPR000477">
    <property type="entry name" value="RT_dom"/>
</dbReference>
<dbReference type="GO" id="GO:0003964">
    <property type="term" value="F:RNA-directed DNA polymerase activity"/>
    <property type="evidence" value="ECO:0007669"/>
    <property type="project" value="UniProtKB-KW"/>
</dbReference>
<keyword evidence="2" id="KW-0548">Nucleotidyltransferase</keyword>
<dbReference type="PANTHER" id="PTHR34047">
    <property type="entry name" value="NUCLEAR INTRON MATURASE 1, MITOCHONDRIAL-RELATED"/>
    <property type="match status" value="1"/>
</dbReference>
<keyword evidence="2" id="KW-0695">RNA-directed DNA polymerase</keyword>
<dbReference type="PANTHER" id="PTHR34047:SF8">
    <property type="entry name" value="PROTEIN YKFC"/>
    <property type="match status" value="1"/>
</dbReference>
<dbReference type="InterPro" id="IPR043502">
    <property type="entry name" value="DNA/RNA_pol_sf"/>
</dbReference>
<feature type="non-terminal residue" evidence="2">
    <location>
        <position position="1"/>
    </location>
</feature>
<reference evidence="2" key="2">
    <citation type="journal article" date="2014" name="ISME J.">
        <title>Microbial stratification in low pH oxic and suboxic macroscopic growths along an acid mine drainage.</title>
        <authorList>
            <person name="Mendez-Garcia C."/>
            <person name="Mesa V."/>
            <person name="Sprenger R.R."/>
            <person name="Richter M."/>
            <person name="Diez M.S."/>
            <person name="Solano J."/>
            <person name="Bargiela R."/>
            <person name="Golyshina O.V."/>
            <person name="Manteca A."/>
            <person name="Ramos J.L."/>
            <person name="Gallego J.R."/>
            <person name="Llorente I."/>
            <person name="Martins Dos Santos V.A."/>
            <person name="Jensen O.N."/>
            <person name="Pelaez A.I."/>
            <person name="Sanchez J."/>
            <person name="Ferrer M."/>
        </authorList>
    </citation>
    <scope>NUCLEOTIDE SEQUENCE</scope>
</reference>
<keyword evidence="2" id="KW-0808">Transferase</keyword>
<dbReference type="EC" id="2.7.7.49" evidence="2"/>
<protein>
    <submittedName>
        <fullName evidence="2">RNA-directed DNA polymerase (Reverse transcriptase)</fullName>
        <ecNumber evidence="2">2.7.7.49</ecNumber>
    </submittedName>
</protein>
<sequence length="156" mass="17646">KLMDQVARRISDGAMLHIIRQFLDAGIMEDSEIHSQDRGTPQGSPLSPLLANIYLNQLDKQWKASGLQNRHSEDAHLIRFADDCAPRRKWKENVMYPELKRPNVVSRIHDIGVPWTCLIEDGGRPPEPPCRRRFQTTVCCCSLRGTVVSDTGKGLT</sequence>
<evidence type="ECO:0000313" key="2">
    <source>
        <dbReference type="EMBL" id="EQD76713.1"/>
    </source>
</evidence>
<dbReference type="EMBL" id="AUZX01002419">
    <property type="protein sequence ID" value="EQD76713.1"/>
    <property type="molecule type" value="Genomic_DNA"/>
</dbReference>
<dbReference type="AlphaFoldDB" id="T1C761"/>
<organism evidence="2">
    <name type="scientific">mine drainage metagenome</name>
    <dbReference type="NCBI Taxonomy" id="410659"/>
    <lineage>
        <taxon>unclassified sequences</taxon>
        <taxon>metagenomes</taxon>
        <taxon>ecological metagenomes</taxon>
    </lineage>
</organism>
<comment type="caution">
    <text evidence="2">The sequence shown here is derived from an EMBL/GenBank/DDBJ whole genome shotgun (WGS) entry which is preliminary data.</text>
</comment>
<dbReference type="InterPro" id="IPR051083">
    <property type="entry name" value="GrpII_Intron_Splice-Mob/Def"/>
</dbReference>
<dbReference type="Pfam" id="PF00078">
    <property type="entry name" value="RVT_1"/>
    <property type="match status" value="1"/>
</dbReference>
<dbReference type="SUPFAM" id="SSF56672">
    <property type="entry name" value="DNA/RNA polymerases"/>
    <property type="match status" value="1"/>
</dbReference>
<proteinExistence type="predicted"/>
<reference evidence="2" key="1">
    <citation type="submission" date="2013-08" db="EMBL/GenBank/DDBJ databases">
        <authorList>
            <person name="Mendez C."/>
            <person name="Richter M."/>
            <person name="Ferrer M."/>
            <person name="Sanchez J."/>
        </authorList>
    </citation>
    <scope>NUCLEOTIDE SEQUENCE</scope>
</reference>
<evidence type="ECO:0000259" key="1">
    <source>
        <dbReference type="Pfam" id="PF00078"/>
    </source>
</evidence>